<name>A0A4U1CKG1_9SPHI</name>
<dbReference type="InterPro" id="IPR017937">
    <property type="entry name" value="Thioredoxin_CS"/>
</dbReference>
<evidence type="ECO:0000313" key="7">
    <source>
        <dbReference type="Proteomes" id="UP000307244"/>
    </source>
</evidence>
<sequence>MIKNSTGFHKAMLLIIFFNVFCGTVTKSAPNKLTKGYLYLNIYFSEATAADTLTVSLGKNMLATLKGTAFRNNRSDYKAVKNDKGYFRFEIPVSQSSGYFDLRKNRVMGEVAFKKSVSILEPQFWEINDSLTIRLSFKESKLGLGAECKFNGRGADKYNLINQFKHVVVDNKLIKITEMWPKGWNGNILQYDQFDAIPTVTQAKLQLLENYKRKLSAESYNVLKANLIYAGKSAYFGEISAFVASGQFSTLDLKSREAIINRFNYSYDFEHNYGIEEKYLAKSINFLHFMANKLQTASRLSTGKYSPEWIFNKAKDAHFNPELKELMVMMQLTTFRLAENPEVYYAMARTIVKDSSYLALLKELSIRSPGKKFTDFKLESIDGLFKTLQDFKNKVVLIDFWYTGCGHCQDFYRKTLIKAEKKFKDNPHVVFLSISIDRDKPVWKESVKKGTYTSLDAENVYTNGLRALDPIVTRNNITGYPFVILLDRENRIKFFNSNNLYQEELLTAAINELL</sequence>
<dbReference type="Gene3D" id="3.40.30.10">
    <property type="entry name" value="Glutaredoxin"/>
    <property type="match status" value="1"/>
</dbReference>
<reference evidence="6 7" key="1">
    <citation type="submission" date="2019-04" db="EMBL/GenBank/DDBJ databases">
        <title>Pedobacter sp. RP-3-15 sp. nov., isolated from Arctic soil.</title>
        <authorList>
            <person name="Dahal R.H."/>
            <person name="Kim D.-U."/>
        </authorList>
    </citation>
    <scope>NUCLEOTIDE SEQUENCE [LARGE SCALE GENOMIC DNA]</scope>
    <source>
        <strain evidence="6 7">RP-3-15</strain>
    </source>
</reference>
<dbReference type="InterPro" id="IPR036249">
    <property type="entry name" value="Thioredoxin-like_sf"/>
</dbReference>
<dbReference type="PANTHER" id="PTHR42852">
    <property type="entry name" value="THIOL:DISULFIDE INTERCHANGE PROTEIN DSBE"/>
    <property type="match status" value="1"/>
</dbReference>
<protein>
    <submittedName>
        <fullName evidence="6">Redoxin domain-containing protein</fullName>
    </submittedName>
</protein>
<dbReference type="InterPro" id="IPR050553">
    <property type="entry name" value="Thioredoxin_ResA/DsbE_sf"/>
</dbReference>
<dbReference type="SUPFAM" id="SSF52833">
    <property type="entry name" value="Thioredoxin-like"/>
    <property type="match status" value="1"/>
</dbReference>
<dbReference type="AlphaFoldDB" id="A0A4U1CKG1"/>
<dbReference type="PROSITE" id="PS51352">
    <property type="entry name" value="THIOREDOXIN_2"/>
    <property type="match status" value="1"/>
</dbReference>
<dbReference type="Proteomes" id="UP000307244">
    <property type="component" value="Unassembled WGS sequence"/>
</dbReference>
<evidence type="ECO:0000256" key="4">
    <source>
        <dbReference type="ARBA" id="ARBA00023284"/>
    </source>
</evidence>
<keyword evidence="2" id="KW-0201">Cytochrome c-type biogenesis</keyword>
<dbReference type="EMBL" id="SWBQ01000002">
    <property type="protein sequence ID" value="TKC07499.1"/>
    <property type="molecule type" value="Genomic_DNA"/>
</dbReference>
<dbReference type="PANTHER" id="PTHR42852:SF6">
    <property type="entry name" value="THIOL:DISULFIDE INTERCHANGE PROTEIN DSBE"/>
    <property type="match status" value="1"/>
</dbReference>
<dbReference type="InterPro" id="IPR013766">
    <property type="entry name" value="Thioredoxin_domain"/>
</dbReference>
<evidence type="ECO:0000259" key="5">
    <source>
        <dbReference type="PROSITE" id="PS51352"/>
    </source>
</evidence>
<dbReference type="Pfam" id="PF13905">
    <property type="entry name" value="Thioredoxin_8"/>
    <property type="match status" value="1"/>
</dbReference>
<proteinExistence type="predicted"/>
<comment type="subcellular location">
    <subcellularLocation>
        <location evidence="1">Cell envelope</location>
    </subcellularLocation>
</comment>
<accession>A0A4U1CKG1</accession>
<evidence type="ECO:0000313" key="6">
    <source>
        <dbReference type="EMBL" id="TKC07499.1"/>
    </source>
</evidence>
<feature type="domain" description="Thioredoxin" evidence="5">
    <location>
        <begin position="367"/>
        <end position="514"/>
    </location>
</feature>
<gene>
    <name evidence="6" type="ORF">FA047_09645</name>
</gene>
<dbReference type="InterPro" id="IPR012336">
    <property type="entry name" value="Thioredoxin-like_fold"/>
</dbReference>
<dbReference type="GO" id="GO:0017004">
    <property type="term" value="P:cytochrome complex assembly"/>
    <property type="evidence" value="ECO:0007669"/>
    <property type="project" value="UniProtKB-KW"/>
</dbReference>
<keyword evidence="7" id="KW-1185">Reference proteome</keyword>
<evidence type="ECO:0000256" key="1">
    <source>
        <dbReference type="ARBA" id="ARBA00004196"/>
    </source>
</evidence>
<dbReference type="CDD" id="cd02966">
    <property type="entry name" value="TlpA_like_family"/>
    <property type="match status" value="1"/>
</dbReference>
<organism evidence="6 7">
    <name type="scientific">Pedobacter frigoris</name>
    <dbReference type="NCBI Taxonomy" id="2571272"/>
    <lineage>
        <taxon>Bacteria</taxon>
        <taxon>Pseudomonadati</taxon>
        <taxon>Bacteroidota</taxon>
        <taxon>Sphingobacteriia</taxon>
        <taxon>Sphingobacteriales</taxon>
        <taxon>Sphingobacteriaceae</taxon>
        <taxon>Pedobacter</taxon>
    </lineage>
</organism>
<dbReference type="PROSITE" id="PS00194">
    <property type="entry name" value="THIOREDOXIN_1"/>
    <property type="match status" value="1"/>
</dbReference>
<comment type="caution">
    <text evidence="6">The sequence shown here is derived from an EMBL/GenBank/DDBJ whole genome shotgun (WGS) entry which is preliminary data.</text>
</comment>
<dbReference type="GO" id="GO:0030313">
    <property type="term" value="C:cell envelope"/>
    <property type="evidence" value="ECO:0007669"/>
    <property type="project" value="UniProtKB-SubCell"/>
</dbReference>
<evidence type="ECO:0000256" key="2">
    <source>
        <dbReference type="ARBA" id="ARBA00022748"/>
    </source>
</evidence>
<dbReference type="OrthoDB" id="9815205at2"/>
<keyword evidence="4" id="KW-0676">Redox-active center</keyword>
<evidence type="ECO:0000256" key="3">
    <source>
        <dbReference type="ARBA" id="ARBA00023157"/>
    </source>
</evidence>
<keyword evidence="3" id="KW-1015">Disulfide bond</keyword>